<dbReference type="SUPFAM" id="SSF49785">
    <property type="entry name" value="Galactose-binding domain-like"/>
    <property type="match status" value="1"/>
</dbReference>
<dbReference type="PANTHER" id="PTHR13194">
    <property type="entry name" value="COMPLEX I INTERMEDIATE-ASSOCIATED PROTEIN 30"/>
    <property type="match status" value="1"/>
</dbReference>
<dbReference type="GO" id="GO:0010257">
    <property type="term" value="P:NADH dehydrogenase complex assembly"/>
    <property type="evidence" value="ECO:0007669"/>
    <property type="project" value="TreeGrafter"/>
</dbReference>
<dbReference type="PANTHER" id="PTHR13194:SF19">
    <property type="entry name" value="NAD(P)-BINDING ROSSMANN-FOLD SUPERFAMILY PROTEIN"/>
    <property type="match status" value="1"/>
</dbReference>
<dbReference type="GO" id="GO:0051082">
    <property type="term" value="F:unfolded protein binding"/>
    <property type="evidence" value="ECO:0007669"/>
    <property type="project" value="TreeGrafter"/>
</dbReference>
<evidence type="ECO:0000313" key="4">
    <source>
        <dbReference type="Proteomes" id="UP000254808"/>
    </source>
</evidence>
<gene>
    <name evidence="3" type="ORF">CYPRO_0966</name>
</gene>
<keyword evidence="4" id="KW-1185">Reference proteome</keyword>
<comment type="similarity">
    <text evidence="1">Belongs to the CIA30 family.</text>
</comment>
<dbReference type="EMBL" id="CP027806">
    <property type="protein sequence ID" value="AXJ00243.1"/>
    <property type="molecule type" value="Genomic_DNA"/>
</dbReference>
<sequence length="212" mass="23555">MAAFILPFLTLLLLLTFDINFNQISNPVSFYSTDDPSPEKSDTLNTEETVLIRFGHDAPQFWQVVNDGVMGGISQSRIRPLEAGHAVFEGVVSLENNGGFASIRTRASQPVDLSEFDGLSIKAKGDNKVYCLRIKTVENGRVTSYAWEARFTAGSEWETHQLSFADFRPVFRGRNLRDVPPLNTAAIFEIGLMIRDAQQGPFALEVMTLGVH</sequence>
<dbReference type="OrthoDB" id="442188at2"/>
<evidence type="ECO:0000256" key="1">
    <source>
        <dbReference type="ARBA" id="ARBA00007884"/>
    </source>
</evidence>
<dbReference type="Proteomes" id="UP000254808">
    <property type="component" value="Chromosome"/>
</dbReference>
<dbReference type="InterPro" id="IPR039131">
    <property type="entry name" value="NDUFAF1"/>
</dbReference>
<proteinExistence type="inferred from homology"/>
<dbReference type="InterPro" id="IPR013857">
    <property type="entry name" value="NADH-UbQ_OxRdtase-assoc_prot30"/>
</dbReference>
<dbReference type="RefSeq" id="WP_114983530.1">
    <property type="nucleotide sequence ID" value="NZ_CP027806.1"/>
</dbReference>
<evidence type="ECO:0000259" key="2">
    <source>
        <dbReference type="Pfam" id="PF08547"/>
    </source>
</evidence>
<evidence type="ECO:0000313" key="3">
    <source>
        <dbReference type="EMBL" id="AXJ00243.1"/>
    </source>
</evidence>
<dbReference type="Pfam" id="PF08547">
    <property type="entry name" value="CIA30"/>
    <property type="match status" value="1"/>
</dbReference>
<accession>A0A345UIE1</accession>
<dbReference type="KEGG" id="cprv:CYPRO_0966"/>
<dbReference type="AlphaFoldDB" id="A0A345UIE1"/>
<organism evidence="3 4">
    <name type="scientific">Cyclonatronum proteinivorum</name>
    <dbReference type="NCBI Taxonomy" id="1457365"/>
    <lineage>
        <taxon>Bacteria</taxon>
        <taxon>Pseudomonadati</taxon>
        <taxon>Balneolota</taxon>
        <taxon>Balneolia</taxon>
        <taxon>Balneolales</taxon>
        <taxon>Cyclonatronaceae</taxon>
        <taxon>Cyclonatronum</taxon>
    </lineage>
</organism>
<feature type="domain" description="NADH:ubiquinone oxidoreductase intermediate-associated protein 30" evidence="2">
    <location>
        <begin position="57"/>
        <end position="206"/>
    </location>
</feature>
<reference evidence="3 4" key="1">
    <citation type="submission" date="2018-03" db="EMBL/GenBank/DDBJ databases">
        <title>Phenotypic and genomic properties of Cyclonatronum proteinivorum gen. nov., sp. nov., a haloalkaliphilic bacteroidete from soda lakes possessing Na+-translocating rhodopsin.</title>
        <authorList>
            <person name="Toshchakov S.V."/>
            <person name="Korzhenkov A."/>
            <person name="Samarov N.I."/>
            <person name="Kublanov I.V."/>
            <person name="Muntyan M.S."/>
            <person name="Sorokin D.Y."/>
        </authorList>
    </citation>
    <scope>NUCLEOTIDE SEQUENCE [LARGE SCALE GENOMIC DNA]</scope>
    <source>
        <strain evidence="3 4">Omega</strain>
    </source>
</reference>
<dbReference type="InterPro" id="IPR008979">
    <property type="entry name" value="Galactose-bd-like_sf"/>
</dbReference>
<dbReference type="Gene3D" id="2.60.120.430">
    <property type="entry name" value="Galactose-binding lectin"/>
    <property type="match status" value="1"/>
</dbReference>
<protein>
    <submittedName>
        <fullName evidence="3">Complex I intermediate-associated protein 30 (CIA30)</fullName>
    </submittedName>
</protein>
<name>A0A345UIE1_9BACT</name>